<accession>W7IHY2</accession>
<name>W7IHY2_9PEZI</name>
<feature type="chain" id="PRO_5004896016" description="Cytochrome b561 domain-containing protein" evidence="8">
    <location>
        <begin position="22"/>
        <end position="259"/>
    </location>
</feature>
<protein>
    <recommendedName>
        <fullName evidence="9">Cytochrome b561 domain-containing protein</fullName>
    </recommendedName>
</protein>
<feature type="transmembrane region" description="Helical" evidence="7">
    <location>
        <begin position="222"/>
        <end position="243"/>
    </location>
</feature>
<evidence type="ECO:0000256" key="2">
    <source>
        <dbReference type="ARBA" id="ARBA00022448"/>
    </source>
</evidence>
<dbReference type="OrthoDB" id="19261at2759"/>
<dbReference type="GO" id="GO:0016020">
    <property type="term" value="C:membrane"/>
    <property type="evidence" value="ECO:0007669"/>
    <property type="project" value="UniProtKB-SubCell"/>
</dbReference>
<dbReference type="SMART" id="SM00665">
    <property type="entry name" value="B561"/>
    <property type="match status" value="1"/>
</dbReference>
<feature type="domain" description="Cytochrome b561" evidence="9">
    <location>
        <begin position="90"/>
        <end position="211"/>
    </location>
</feature>
<keyword evidence="5 7" id="KW-1133">Transmembrane helix</keyword>
<proteinExistence type="predicted"/>
<reference evidence="10 11" key="1">
    <citation type="submission" date="2013-05" db="EMBL/GenBank/DDBJ databases">
        <title>Drechslerella stenobrocha genome reveals carnivorous origination and mechanical trapping mechanism of predatory fungi.</title>
        <authorList>
            <person name="Liu X."/>
            <person name="Zhang W."/>
            <person name="Liu K."/>
        </authorList>
    </citation>
    <scope>NUCLEOTIDE SEQUENCE [LARGE SCALE GENOMIC DNA]</scope>
    <source>
        <strain evidence="10 11">248</strain>
    </source>
</reference>
<keyword evidence="11" id="KW-1185">Reference proteome</keyword>
<evidence type="ECO:0000256" key="1">
    <source>
        <dbReference type="ARBA" id="ARBA00004370"/>
    </source>
</evidence>
<feature type="transmembrane region" description="Helical" evidence="7">
    <location>
        <begin position="194"/>
        <end position="216"/>
    </location>
</feature>
<evidence type="ECO:0000256" key="8">
    <source>
        <dbReference type="SAM" id="SignalP"/>
    </source>
</evidence>
<evidence type="ECO:0000256" key="5">
    <source>
        <dbReference type="ARBA" id="ARBA00022989"/>
    </source>
</evidence>
<keyword evidence="4" id="KW-0249">Electron transport</keyword>
<sequence>MKFTIALQLALLLVCSTPICASPPPLELPPGSVQRRSLPVNSNILHNAAHLLPRVPDDSAGPFSAAEEGGHGGRRTLRTTPAQRRTYRIAHGTIMAVAFAVGFPMGAIFLRTLPRPWHVYVHIGTQVFSTCLAFTGLGLGVWLGLNTRYLDYAHTIIGMAVVASLVIQPVLGVIHHSIYKKKQMPTWWGFAHRWFGRVILIVGIVNGGLGLLLAENTRAGEIVYGAVAGVVGLVWLVVVVLWLRQLKKVGYQAAKTEPS</sequence>
<evidence type="ECO:0000256" key="3">
    <source>
        <dbReference type="ARBA" id="ARBA00022692"/>
    </source>
</evidence>
<dbReference type="Proteomes" id="UP000024837">
    <property type="component" value="Unassembled WGS sequence"/>
</dbReference>
<feature type="transmembrane region" description="Helical" evidence="7">
    <location>
        <begin position="117"/>
        <end position="143"/>
    </location>
</feature>
<dbReference type="InterPro" id="IPR006593">
    <property type="entry name" value="Cyt_b561/ferric_Rdtase_TM"/>
</dbReference>
<feature type="transmembrane region" description="Helical" evidence="7">
    <location>
        <begin position="155"/>
        <end position="174"/>
    </location>
</feature>
<dbReference type="AlphaFoldDB" id="W7IHY2"/>
<dbReference type="CDD" id="cd08760">
    <property type="entry name" value="Cyt_b561_FRRS1_like"/>
    <property type="match status" value="1"/>
</dbReference>
<keyword evidence="8" id="KW-0732">Signal</keyword>
<evidence type="ECO:0000313" key="11">
    <source>
        <dbReference type="Proteomes" id="UP000024837"/>
    </source>
</evidence>
<comment type="subcellular location">
    <subcellularLocation>
        <location evidence="1">Membrane</location>
    </subcellularLocation>
</comment>
<organism evidence="10 11">
    <name type="scientific">Drechslerella stenobrocha 248</name>
    <dbReference type="NCBI Taxonomy" id="1043628"/>
    <lineage>
        <taxon>Eukaryota</taxon>
        <taxon>Fungi</taxon>
        <taxon>Dikarya</taxon>
        <taxon>Ascomycota</taxon>
        <taxon>Pezizomycotina</taxon>
        <taxon>Orbiliomycetes</taxon>
        <taxon>Orbiliales</taxon>
        <taxon>Orbiliaceae</taxon>
        <taxon>Drechslerella</taxon>
    </lineage>
</organism>
<evidence type="ECO:0000313" key="10">
    <source>
        <dbReference type="EMBL" id="EWC48905.1"/>
    </source>
</evidence>
<keyword evidence="3 7" id="KW-0812">Transmembrane</keyword>
<evidence type="ECO:0000256" key="6">
    <source>
        <dbReference type="ARBA" id="ARBA00023136"/>
    </source>
</evidence>
<keyword evidence="2" id="KW-0813">Transport</keyword>
<dbReference type="Gene3D" id="1.20.120.1770">
    <property type="match status" value="1"/>
</dbReference>
<dbReference type="HOGENOM" id="CLU_1073731_0_0_1"/>
<evidence type="ECO:0000256" key="4">
    <source>
        <dbReference type="ARBA" id="ARBA00022982"/>
    </source>
</evidence>
<evidence type="ECO:0000256" key="7">
    <source>
        <dbReference type="SAM" id="Phobius"/>
    </source>
</evidence>
<feature type="signal peptide" evidence="8">
    <location>
        <begin position="1"/>
        <end position="21"/>
    </location>
</feature>
<evidence type="ECO:0000259" key="9">
    <source>
        <dbReference type="SMART" id="SM00665"/>
    </source>
</evidence>
<dbReference type="PANTHER" id="PTHR47797">
    <property type="entry name" value="DEHYDROGENASE, PUTATIVE (AFU_ORTHOLOGUE AFUA_8G05805)-RELATED"/>
    <property type="match status" value="1"/>
</dbReference>
<dbReference type="EMBL" id="KI966371">
    <property type="protein sequence ID" value="EWC48905.1"/>
    <property type="molecule type" value="Genomic_DNA"/>
</dbReference>
<keyword evidence="6 7" id="KW-0472">Membrane</keyword>
<gene>
    <name evidence="10" type="ORF">DRE_00210</name>
</gene>
<feature type="transmembrane region" description="Helical" evidence="7">
    <location>
        <begin position="89"/>
        <end position="110"/>
    </location>
</feature>
<dbReference type="PANTHER" id="PTHR47797:SF1">
    <property type="entry name" value="CYTOCHROME B561 DOMAIN-CONTAINING PROTEIN-RELATED"/>
    <property type="match status" value="1"/>
</dbReference>